<evidence type="ECO:0000313" key="1">
    <source>
        <dbReference type="EMBL" id="RGU28487.1"/>
    </source>
</evidence>
<evidence type="ECO:0000313" key="2">
    <source>
        <dbReference type="Proteomes" id="UP000283765"/>
    </source>
</evidence>
<comment type="caution">
    <text evidence="1">The sequence shown here is derived from an EMBL/GenBank/DDBJ whole genome shotgun (WGS) entry which is preliminary data.</text>
</comment>
<dbReference type="RefSeq" id="WP_117992967.1">
    <property type="nucleotide sequence ID" value="NZ_QRXR01000002.1"/>
</dbReference>
<accession>A0A412RXS7</accession>
<dbReference type="Proteomes" id="UP000283765">
    <property type="component" value="Unassembled WGS sequence"/>
</dbReference>
<sequence>MDTWLDAVRNLRNYCAHPSMVVGMTSSVVIPDNRDSADVLPDNTNLYSRLYALKKILPQKDADMLAEELEKLISKTKVDIYIYIYIYI</sequence>
<name>A0A412RXS7_9FIRM</name>
<proteinExistence type="predicted"/>
<reference evidence="1 2" key="1">
    <citation type="submission" date="2018-08" db="EMBL/GenBank/DDBJ databases">
        <title>A genome reference for cultivated species of the human gut microbiota.</title>
        <authorList>
            <person name="Zou Y."/>
            <person name="Xue W."/>
            <person name="Luo G."/>
        </authorList>
    </citation>
    <scope>NUCLEOTIDE SEQUENCE [LARGE SCALE GENOMIC DNA]</scope>
    <source>
        <strain evidence="1 2">AF17-27</strain>
    </source>
</reference>
<dbReference type="EMBL" id="QRXR01000002">
    <property type="protein sequence ID" value="RGU28487.1"/>
    <property type="molecule type" value="Genomic_DNA"/>
</dbReference>
<evidence type="ECO:0008006" key="3">
    <source>
        <dbReference type="Google" id="ProtNLM"/>
    </source>
</evidence>
<gene>
    <name evidence="1" type="ORF">DWW89_01970</name>
</gene>
<organism evidence="1 2">
    <name type="scientific">Agathobacter rectalis</name>
    <dbReference type="NCBI Taxonomy" id="39491"/>
    <lineage>
        <taxon>Bacteria</taxon>
        <taxon>Bacillati</taxon>
        <taxon>Bacillota</taxon>
        <taxon>Clostridia</taxon>
        <taxon>Lachnospirales</taxon>
        <taxon>Lachnospiraceae</taxon>
        <taxon>Agathobacter</taxon>
    </lineage>
</organism>
<dbReference type="AlphaFoldDB" id="A0A412RXS7"/>
<protein>
    <recommendedName>
        <fullName evidence="3">Abi family protein</fullName>
    </recommendedName>
</protein>